<feature type="region of interest" description="Disordered" evidence="1">
    <location>
        <begin position="133"/>
        <end position="162"/>
    </location>
</feature>
<comment type="caution">
    <text evidence="2">The sequence shown here is derived from an EMBL/GenBank/DDBJ whole genome shotgun (WGS) entry which is preliminary data.</text>
</comment>
<feature type="compositionally biased region" description="Low complexity" evidence="1">
    <location>
        <begin position="138"/>
        <end position="153"/>
    </location>
</feature>
<evidence type="ECO:0000313" key="3">
    <source>
        <dbReference type="Proteomes" id="UP001633002"/>
    </source>
</evidence>
<name>A0ABD3I8V3_9MARC</name>
<dbReference type="Proteomes" id="UP001633002">
    <property type="component" value="Unassembled WGS sequence"/>
</dbReference>
<gene>
    <name evidence="2" type="ORF">R1sor_018089</name>
</gene>
<dbReference type="EMBL" id="JBJQOH010000001">
    <property type="protein sequence ID" value="KAL3700067.1"/>
    <property type="molecule type" value="Genomic_DNA"/>
</dbReference>
<reference evidence="2 3" key="1">
    <citation type="submission" date="2024-09" db="EMBL/GenBank/DDBJ databases">
        <title>Chromosome-scale assembly of Riccia sorocarpa.</title>
        <authorList>
            <person name="Paukszto L."/>
        </authorList>
    </citation>
    <scope>NUCLEOTIDE SEQUENCE [LARGE SCALE GENOMIC DNA]</scope>
    <source>
        <strain evidence="2">LP-2024</strain>
        <tissue evidence="2">Aerial parts of the thallus</tissue>
    </source>
</reference>
<dbReference type="PANTHER" id="PTHR36319:SF1">
    <property type="entry name" value="PROTEIN GIGANTEA"/>
    <property type="match status" value="1"/>
</dbReference>
<keyword evidence="3" id="KW-1185">Reference proteome</keyword>
<sequence>MIRFGVADPVDSWNTSWAEILAYVELFGQFASESFVDEIGELVREHYPTSEHCLIDDVLATFVLHYPVHGHAVLHAILSCVIDGTVVYDKTTPPFGSFISLFRSSDEGAFTEQGALACGEILRVLTHYNRPTLKDDTGLSSGNPSSSSSSDGSGKSGQDERDGRLRTRLLTPWIVDSLLAAPPSMRSDYFQWCGGFMGKYATREELRPPTTVAGAGTRGKQPLLLPSSPRWAVAIGAAVIVSVCDDEVSRYGTADLTAAAVPALLIPPPTAQNERLVISGLPLLEPYARLFHRYYAVATPGATQRLLFGLLEAPPAWVPYALVVAVALVQLLRAADGYTPSVQLPRDWLKIHFLRPVGTALAQGPSSAADAAAAFLFHIFSQPTILFPPVSQSQGVFGGLLLYGSSSLSASREEANAAADQVNEDAVAASLAELMTSYGADVELKICSLWEAAYGLSSPGSTGQLPEVVLSEELQPPVLSWNLLRAHFRILSYLPPSTPSQACIKRTFSATVETILRRTFPLDEIMSLRDGFIGSLHPGGGGSKRMAMAELRSMVHCLFTESFLCSDLAAQLLSETLSLCFRHDAKRQLEQRIDLSNDTCGRRSPSMEESRYGGKDFGQGEVFRDRADAAGKQRGAVATFDSYVIAAVCALACEVQMLPFSPAYFTIPKPLPATTKQDADGQVSGSGPPDGHKSPGVTCRFPTGVASVVEHTNRLLGLLELLLGVSAEFGSSSSSSSSSASTNEILGGAVVAAHMTDLLGRSRACLHSLTGIMRCKWDPGICLKASAVLSAIERNGDLVAMTNRGKNGIGVKEHNLRTKTDSEQVLNTSSEELHKYSSCFSPTSKVGIFDTATTSSGRISTDLEGESLEPLPLEASDIAFIMCRDKRDGRRGSLNASLKAVLVGKQHLALGAAALLCRRLITVPDIPSITDGTRAEREVGQVVEALCNLASAFPENVAPFIISQADMELRPWIEMDDGLSQQSVWRVNTHIVCLLSELLRLTHLPQVVNVVVGDGNLLRRATDGMTLDGEACKLPQLELLEAAVLAVQAAIKWDVPNEDVAHKLFALLRDRLPATVRCLSHNSAHVRAMGVARLKDMLDMESLWSSSSKKSSEAGEREEQNGCGNWRKYVEQCVVWEVHCRRAGGMSISLLSNAASALGCPISI</sequence>
<proteinExistence type="predicted"/>
<feature type="region of interest" description="Disordered" evidence="1">
    <location>
        <begin position="675"/>
        <end position="696"/>
    </location>
</feature>
<evidence type="ECO:0000256" key="1">
    <source>
        <dbReference type="SAM" id="MobiDB-lite"/>
    </source>
</evidence>
<dbReference type="InterPro" id="IPR026211">
    <property type="entry name" value="GIGANTEA"/>
</dbReference>
<evidence type="ECO:0000313" key="2">
    <source>
        <dbReference type="EMBL" id="KAL3700067.1"/>
    </source>
</evidence>
<evidence type="ECO:0008006" key="4">
    <source>
        <dbReference type="Google" id="ProtNLM"/>
    </source>
</evidence>
<dbReference type="PRINTS" id="PR02081">
    <property type="entry name" value="GIGANTEA"/>
</dbReference>
<organism evidence="2 3">
    <name type="scientific">Riccia sorocarpa</name>
    <dbReference type="NCBI Taxonomy" id="122646"/>
    <lineage>
        <taxon>Eukaryota</taxon>
        <taxon>Viridiplantae</taxon>
        <taxon>Streptophyta</taxon>
        <taxon>Embryophyta</taxon>
        <taxon>Marchantiophyta</taxon>
        <taxon>Marchantiopsida</taxon>
        <taxon>Marchantiidae</taxon>
        <taxon>Marchantiales</taxon>
        <taxon>Ricciaceae</taxon>
        <taxon>Riccia</taxon>
    </lineage>
</organism>
<dbReference type="PANTHER" id="PTHR36319">
    <property type="entry name" value="PROTEIN GIGANTEA"/>
    <property type="match status" value="1"/>
</dbReference>
<accession>A0ABD3I8V3</accession>
<protein>
    <recommendedName>
        <fullName evidence="4">GIGANTEA</fullName>
    </recommendedName>
</protein>
<dbReference type="AlphaFoldDB" id="A0ABD3I8V3"/>